<dbReference type="GO" id="GO:0004766">
    <property type="term" value="F:spermidine synthase activity"/>
    <property type="evidence" value="ECO:0007669"/>
    <property type="project" value="UniProtKB-EC"/>
</dbReference>
<keyword evidence="2 6" id="KW-0808">Transferase</keyword>
<dbReference type="PROSITE" id="PS51006">
    <property type="entry name" value="PABS_2"/>
    <property type="match status" value="1"/>
</dbReference>
<comment type="caution">
    <text evidence="6">The sequence shown here is derived from an EMBL/GenBank/DDBJ whole genome shotgun (WGS) entry which is preliminary data.</text>
</comment>
<dbReference type="AlphaFoldDB" id="A0A644ZIC3"/>
<evidence type="ECO:0000313" key="6">
    <source>
        <dbReference type="EMBL" id="MPM40477.1"/>
    </source>
</evidence>
<dbReference type="InterPro" id="IPR029063">
    <property type="entry name" value="SAM-dependent_MTases_sf"/>
</dbReference>
<dbReference type="Pfam" id="PF01564">
    <property type="entry name" value="Spermine_synth"/>
    <property type="match status" value="1"/>
</dbReference>
<evidence type="ECO:0000256" key="4">
    <source>
        <dbReference type="SAM" id="Phobius"/>
    </source>
</evidence>
<comment type="similarity">
    <text evidence="1">Belongs to the spermidine/spermine synthase family.</text>
</comment>
<dbReference type="GO" id="GO:0006596">
    <property type="term" value="P:polyamine biosynthetic process"/>
    <property type="evidence" value="ECO:0007669"/>
    <property type="project" value="UniProtKB-KW"/>
</dbReference>
<dbReference type="CDD" id="cd02440">
    <property type="entry name" value="AdoMet_MTases"/>
    <property type="match status" value="1"/>
</dbReference>
<evidence type="ECO:0000259" key="5">
    <source>
        <dbReference type="PROSITE" id="PS51006"/>
    </source>
</evidence>
<keyword evidence="4" id="KW-0812">Transmembrane</keyword>
<accession>A0A644ZIC3</accession>
<keyword evidence="4" id="KW-0472">Membrane</keyword>
<gene>
    <name evidence="6" type="primary">speE_15</name>
    <name evidence="6" type="ORF">SDC9_87121</name>
</gene>
<proteinExistence type="inferred from homology"/>
<dbReference type="NCBIfam" id="NF037959">
    <property type="entry name" value="MFS_SpdSyn"/>
    <property type="match status" value="1"/>
</dbReference>
<dbReference type="EC" id="2.5.1.16" evidence="6"/>
<feature type="transmembrane region" description="Helical" evidence="4">
    <location>
        <begin position="89"/>
        <end position="107"/>
    </location>
</feature>
<dbReference type="PANTHER" id="PTHR43317">
    <property type="entry name" value="THERMOSPERMINE SYNTHASE ACAULIS5"/>
    <property type="match status" value="1"/>
</dbReference>
<reference evidence="6" key="1">
    <citation type="submission" date="2019-08" db="EMBL/GenBank/DDBJ databases">
        <authorList>
            <person name="Kucharzyk K."/>
            <person name="Murdoch R.W."/>
            <person name="Higgins S."/>
            <person name="Loffler F."/>
        </authorList>
    </citation>
    <scope>NUCLEOTIDE SEQUENCE</scope>
</reference>
<name>A0A644ZIC3_9ZZZZ</name>
<keyword evidence="4" id="KW-1133">Transmembrane helix</keyword>
<sequence>MVLFIIPVTLIGTASPFAIRLAIEDTNKAGKVSGQIYAISTIGSFIGTFLPVLVLIPSIGTYRTFLVISSLLMVVALLGIYLAKGLKSLLYHLWMPVIILILFFFGARGLDKTSQGVVYETESAYNYIQVLQQNGYTMLRLNEGQGVHSIYQPDQYNFNGPWEQVLTAPFFNPAPITRSEIKSMAIVGLAAGTTAREAFAAFPNIQIDGIEIDPKIVEVGQKYFDMNNPNLNVIIQDGRWALEKSSKKYDIISIDAYRPPYIPYSLTTQEFFQIVYNHLEENGVMVINIGRAPEDRRLLNSLYATINTVFPTLYVTDLSDSYNSVLFATKQPTTVQNLIDNYALLYQDSTTPQFVLQILAHTYDGLQPPASGGVIFMDDLAPVEQITNSMVLNFLLSGKVDALQ</sequence>
<keyword evidence="3" id="KW-0620">Polyamine biosynthesis</keyword>
<evidence type="ECO:0000256" key="3">
    <source>
        <dbReference type="ARBA" id="ARBA00023115"/>
    </source>
</evidence>
<dbReference type="EMBL" id="VSSQ01009015">
    <property type="protein sequence ID" value="MPM40477.1"/>
    <property type="molecule type" value="Genomic_DNA"/>
</dbReference>
<feature type="transmembrane region" description="Helical" evidence="4">
    <location>
        <begin position="36"/>
        <end position="57"/>
    </location>
</feature>
<feature type="transmembrane region" description="Helical" evidence="4">
    <location>
        <begin position="64"/>
        <end position="83"/>
    </location>
</feature>
<dbReference type="Gene3D" id="3.40.50.150">
    <property type="entry name" value="Vaccinia Virus protein VP39"/>
    <property type="match status" value="1"/>
</dbReference>
<evidence type="ECO:0000256" key="1">
    <source>
        <dbReference type="ARBA" id="ARBA00007867"/>
    </source>
</evidence>
<feature type="domain" description="PABS" evidence="5">
    <location>
        <begin position="96"/>
        <end position="334"/>
    </location>
</feature>
<dbReference type="SUPFAM" id="SSF53335">
    <property type="entry name" value="S-adenosyl-L-methionine-dependent methyltransferases"/>
    <property type="match status" value="1"/>
</dbReference>
<evidence type="ECO:0000256" key="2">
    <source>
        <dbReference type="ARBA" id="ARBA00022679"/>
    </source>
</evidence>
<protein>
    <submittedName>
        <fullName evidence="6">Polyamine aminopropyltransferase</fullName>
        <ecNumber evidence="6">2.5.1.16</ecNumber>
    </submittedName>
</protein>
<organism evidence="6">
    <name type="scientific">bioreactor metagenome</name>
    <dbReference type="NCBI Taxonomy" id="1076179"/>
    <lineage>
        <taxon>unclassified sequences</taxon>
        <taxon>metagenomes</taxon>
        <taxon>ecological metagenomes</taxon>
    </lineage>
</organism>
<dbReference type="PANTHER" id="PTHR43317:SF1">
    <property type="entry name" value="THERMOSPERMINE SYNTHASE ACAULIS5"/>
    <property type="match status" value="1"/>
</dbReference>
<dbReference type="InterPro" id="IPR030374">
    <property type="entry name" value="PABS"/>
</dbReference>